<dbReference type="PROSITE" id="PS50011">
    <property type="entry name" value="PROTEIN_KINASE_DOM"/>
    <property type="match status" value="1"/>
</dbReference>
<feature type="region of interest" description="Disordered" evidence="12">
    <location>
        <begin position="137"/>
        <end position="170"/>
    </location>
</feature>
<dbReference type="Proteomes" id="UP000243217">
    <property type="component" value="Unassembled WGS sequence"/>
</dbReference>
<sequence>MERRLTLRNEADGDDVQAAHSVVRLHTPPNREAVEGIEQHGHMTMSLSLTDACSFASQLEKLSSLTMVSPLPQWRGIGIAQVGNWGPYTIQLAADQLHQTDQVRLTLSCEKDLEDNEETRTVLYRILLTLHEQLQPDEAVPQRPRRVNSTFDRDLPESSDLEEKSDTPPLFARTRHSHVTKRCESAPVYEASPLDALPPPRARSNTVRYLLSSNEGWGGIAFEGYLNKKGDLLAAWKSCYCVLEGKTLAIYDTREDFIADVGLKVRMLLVAVDEENSGKPNGFSIRTEGHKTQHMASRTAFERDQWIRAIKIQLLHHNSSDGPKTPSTPHVAFASQPIDVPVFYTLLSSLLREEIADFPILCRNIHPDMLLTSNYPPIVPFWGQYRRYDGFLLFISALLETVEVESFEMADIVELFPESSESSISDFDHDIPYKKRLVVTGKETFLIKNVEPERRITQLFVHELWLDYKDRLVRWHINGDSVVLSVAFDACDKGKGLRLMLPGEQSAIQKAIPPGTFYVQVLKAQSLGLQESAEGKSSGVYVRCVVVEGTHVERTFDGLDSSEATSSSDLAKKQPTKATRFLRGIQRATGTSIERSHSSYGDKSGCVTGIATHKAKQDVEWNSNLRISFPGCPRGSQYVLKIEIYQSRFMMQDTLIGVCKVNLSPHMALTTASAEAKANGALPRWYNLCDIYHDCKEWWAPPTVFRGRLQLAIVYAPSHLNGTSMVTSPVESNATTDTTETLREYFSTQETKNNFVSPNPEQQNLFGLGMPSLIRFSSNPHAPIVTERDNHIVMAKKTSFDMPKRYQLIKVLGSGSYGEVIAASDTETGASVAIKKIPQAFRELLDTKRILRELCLLRQLKHPHLIRLWDVLRPSRCCEMEDIYLVTDLMEADLHRIIHSTQTLSDEHVAYLMYQIFRALKYLHSANIVHRDLKPSNVLLTTQCEVKLCDLGLARSLGTEVKETHTDLTEYVVTRWYRAPEVLLDGSRYGVGVDLWSAGCILAEMLGRKPLFPGSSTITQLGKIFNVLGTPKQLYIDKMIKPAAKKWVQRQRPRIPIPFSELYPQTNELALDLLSKLLTLDPEERITASDALNHPYITSLGLYADPNIDEFHGIIDAKHENVLEVKKAMQEAIFEQQVGRRWQLIRCSSIFRVKIRNERIGRVWYYLKRRMSSSKIKTHRRQIPDWERKFMCPHPLCGKRFTRKFSMTEHIKTHTGDKPHECSCGKKFTTAGNLARHRKIHDGQKAEVVSPGSVKSNNEEDFQPPMDKSKLAVRRFSVPTTSADYYTQYKPAHSALLFADANTILQNKIEATRDFEQEKTMFYQNYMQQPNMNTMWIEHNTNMYKQPMHHTRSQSLTHQQLSAQLQQLHCGAPFHNNSTPPPSTVMGKMYTNDNSTYGTNIDTLLQDPDDMEGIKEEDILDNNQKSTSDDYPNPIPFTSSPFQTKPNMLAAPAAEGYSSYSLPSNDVLDFDETAMIDILFAEKPEETSIESNGFNPFQTNVHDQNQYHIANAAPYYPEWSNQAMIKPD</sequence>
<dbReference type="GO" id="GO:0008270">
    <property type="term" value="F:zinc ion binding"/>
    <property type="evidence" value="ECO:0007669"/>
    <property type="project" value="UniProtKB-KW"/>
</dbReference>
<keyword evidence="1 11" id="KW-0723">Serine/threonine-protein kinase</keyword>
<dbReference type="EMBL" id="JNBS01000674">
    <property type="protein sequence ID" value="OQS04144.1"/>
    <property type="molecule type" value="Genomic_DNA"/>
</dbReference>
<dbReference type="PROSITE" id="PS00028">
    <property type="entry name" value="ZINC_FINGER_C2H2_1"/>
    <property type="match status" value="1"/>
</dbReference>
<feature type="region of interest" description="Disordered" evidence="12">
    <location>
        <begin position="1419"/>
        <end position="1444"/>
    </location>
</feature>
<name>A0A1W0A1J3_9STRA</name>
<evidence type="ECO:0000256" key="5">
    <source>
        <dbReference type="ARBA" id="ARBA00022771"/>
    </source>
</evidence>
<dbReference type="GO" id="GO:0005524">
    <property type="term" value="F:ATP binding"/>
    <property type="evidence" value="ECO:0007669"/>
    <property type="project" value="UniProtKB-UniRule"/>
</dbReference>
<feature type="non-terminal residue" evidence="16">
    <location>
        <position position="1528"/>
    </location>
</feature>
<dbReference type="Gene3D" id="3.30.200.20">
    <property type="entry name" value="Phosphorylase Kinase, domain 1"/>
    <property type="match status" value="1"/>
</dbReference>
<dbReference type="SMART" id="SM00220">
    <property type="entry name" value="S_TKc"/>
    <property type="match status" value="1"/>
</dbReference>
<dbReference type="Gene3D" id="3.30.160.60">
    <property type="entry name" value="Classic Zinc Finger"/>
    <property type="match status" value="2"/>
</dbReference>
<dbReference type="PROSITE" id="PS50003">
    <property type="entry name" value="PH_DOMAIN"/>
    <property type="match status" value="1"/>
</dbReference>
<dbReference type="InterPro" id="IPR011993">
    <property type="entry name" value="PH-like_dom_sf"/>
</dbReference>
<dbReference type="InterPro" id="IPR001849">
    <property type="entry name" value="PH_domain"/>
</dbReference>
<evidence type="ECO:0000256" key="11">
    <source>
        <dbReference type="RuleBase" id="RU361165"/>
    </source>
</evidence>
<comment type="catalytic activity">
    <reaction evidence="11">
        <text>L-threonyl-[protein] + ATP = O-phospho-L-threonyl-[protein] + ADP + H(+)</text>
        <dbReference type="Rhea" id="RHEA:46608"/>
        <dbReference type="Rhea" id="RHEA-COMP:11060"/>
        <dbReference type="Rhea" id="RHEA-COMP:11605"/>
        <dbReference type="ChEBI" id="CHEBI:15378"/>
        <dbReference type="ChEBI" id="CHEBI:30013"/>
        <dbReference type="ChEBI" id="CHEBI:30616"/>
        <dbReference type="ChEBI" id="CHEBI:61977"/>
        <dbReference type="ChEBI" id="CHEBI:456216"/>
        <dbReference type="EC" id="2.7.11.24"/>
    </reaction>
</comment>
<keyword evidence="7" id="KW-0862">Zinc</keyword>
<dbReference type="InterPro" id="IPR008271">
    <property type="entry name" value="Ser/Thr_kinase_AS"/>
</dbReference>
<dbReference type="InterPro" id="IPR003527">
    <property type="entry name" value="MAP_kinase_CS"/>
</dbReference>
<evidence type="ECO:0000256" key="7">
    <source>
        <dbReference type="ARBA" id="ARBA00022833"/>
    </source>
</evidence>
<dbReference type="SUPFAM" id="SSF57667">
    <property type="entry name" value="beta-beta-alpha zinc fingers"/>
    <property type="match status" value="1"/>
</dbReference>
<evidence type="ECO:0000259" key="15">
    <source>
        <dbReference type="PROSITE" id="PS50157"/>
    </source>
</evidence>
<keyword evidence="6 11" id="KW-0418">Kinase</keyword>
<dbReference type="InterPro" id="IPR013087">
    <property type="entry name" value="Znf_C2H2_type"/>
</dbReference>
<feature type="domain" description="C2H2-type" evidence="15">
    <location>
        <begin position="1220"/>
        <end position="1246"/>
    </location>
</feature>
<dbReference type="Gene3D" id="2.30.29.30">
    <property type="entry name" value="Pleckstrin-homology domain (PH domain)/Phosphotyrosine-binding domain (PTB)"/>
    <property type="match status" value="1"/>
</dbReference>
<evidence type="ECO:0000256" key="1">
    <source>
        <dbReference type="ARBA" id="ARBA00022527"/>
    </source>
</evidence>
<evidence type="ECO:0000313" key="16">
    <source>
        <dbReference type="EMBL" id="OQS04144.1"/>
    </source>
</evidence>
<dbReference type="Pfam" id="PF00069">
    <property type="entry name" value="Pkinase"/>
    <property type="match status" value="1"/>
</dbReference>
<dbReference type="Pfam" id="PF00096">
    <property type="entry name" value="zf-C2H2"/>
    <property type="match status" value="2"/>
</dbReference>
<dbReference type="FunFam" id="3.30.160.60:FF:002343">
    <property type="entry name" value="Zinc finger protein 33A"/>
    <property type="match status" value="1"/>
</dbReference>
<feature type="binding site" evidence="10">
    <location>
        <position position="836"/>
    </location>
    <ligand>
        <name>ATP</name>
        <dbReference type="ChEBI" id="CHEBI:30616"/>
    </ligand>
</feature>
<dbReference type="GO" id="GO:0004707">
    <property type="term" value="F:MAP kinase activity"/>
    <property type="evidence" value="ECO:0007669"/>
    <property type="project" value="UniProtKB-EC"/>
</dbReference>
<feature type="domain" description="PH" evidence="13">
    <location>
        <begin position="219"/>
        <end position="315"/>
    </location>
</feature>
<keyword evidence="17" id="KW-1185">Reference proteome</keyword>
<dbReference type="Pfam" id="PF00169">
    <property type="entry name" value="PH"/>
    <property type="match status" value="1"/>
</dbReference>
<dbReference type="STRING" id="74557.A0A1W0A1J3"/>
<organism evidence="16 17">
    <name type="scientific">Thraustotheca clavata</name>
    <dbReference type="NCBI Taxonomy" id="74557"/>
    <lineage>
        <taxon>Eukaryota</taxon>
        <taxon>Sar</taxon>
        <taxon>Stramenopiles</taxon>
        <taxon>Oomycota</taxon>
        <taxon>Saprolegniomycetes</taxon>
        <taxon>Saprolegniales</taxon>
        <taxon>Achlyaceae</taxon>
        <taxon>Thraustotheca</taxon>
    </lineage>
</organism>
<gene>
    <name evidence="16" type="ORF">THRCLA_03595</name>
</gene>
<keyword evidence="3" id="KW-0479">Metal-binding</keyword>
<dbReference type="InterPro" id="IPR000719">
    <property type="entry name" value="Prot_kinase_dom"/>
</dbReference>
<dbReference type="SMART" id="SM00355">
    <property type="entry name" value="ZnF_C2H2"/>
    <property type="match status" value="2"/>
</dbReference>
<feature type="compositionally biased region" description="Polar residues" evidence="12">
    <location>
        <begin position="1421"/>
        <end position="1444"/>
    </location>
</feature>
<dbReference type="InterPro" id="IPR017441">
    <property type="entry name" value="Protein_kinase_ATP_BS"/>
</dbReference>
<comment type="cofactor">
    <cofactor evidence="11">
        <name>Mg(2+)</name>
        <dbReference type="ChEBI" id="CHEBI:18420"/>
    </cofactor>
</comment>
<evidence type="ECO:0000259" key="13">
    <source>
        <dbReference type="PROSITE" id="PS50003"/>
    </source>
</evidence>
<dbReference type="InterPro" id="IPR050117">
    <property type="entry name" value="MAPK"/>
</dbReference>
<keyword evidence="5 9" id="KW-0863">Zinc-finger</keyword>
<comment type="similarity">
    <text evidence="11">Belongs to the protein kinase superfamily. Ser/Thr protein kinase family. MAP kinase subfamily.</text>
</comment>
<dbReference type="Gene3D" id="1.10.510.10">
    <property type="entry name" value="Transferase(Phosphotransferase) domain 1"/>
    <property type="match status" value="1"/>
</dbReference>
<dbReference type="SUPFAM" id="SSF56112">
    <property type="entry name" value="Protein kinase-like (PK-like)"/>
    <property type="match status" value="1"/>
</dbReference>
<comment type="activity regulation">
    <text evidence="11">Activated by threonine and tyrosine phosphorylation.</text>
</comment>
<dbReference type="PROSITE" id="PS00108">
    <property type="entry name" value="PROTEIN_KINASE_ST"/>
    <property type="match status" value="1"/>
</dbReference>
<feature type="compositionally biased region" description="Basic and acidic residues" evidence="12">
    <location>
        <begin position="151"/>
        <end position="166"/>
    </location>
</feature>
<dbReference type="PROSITE" id="PS00107">
    <property type="entry name" value="PROTEIN_KINASE_ATP"/>
    <property type="match status" value="1"/>
</dbReference>
<comment type="caution">
    <text evidence="16">The sequence shown here is derived from an EMBL/GenBank/DDBJ whole genome shotgun (WGS) entry which is preliminary data.</text>
</comment>
<dbReference type="PANTHER" id="PTHR24055">
    <property type="entry name" value="MITOGEN-ACTIVATED PROTEIN KINASE"/>
    <property type="match status" value="1"/>
</dbReference>
<keyword evidence="8 10" id="KW-0067">ATP-binding</keyword>
<dbReference type="EC" id="2.7.11.24" evidence="11"/>
<dbReference type="SUPFAM" id="SSF50729">
    <property type="entry name" value="PH domain-like"/>
    <property type="match status" value="1"/>
</dbReference>
<evidence type="ECO:0000256" key="9">
    <source>
        <dbReference type="PROSITE-ProRule" id="PRU00042"/>
    </source>
</evidence>
<keyword evidence="2 11" id="KW-0808">Transferase</keyword>
<keyword evidence="11" id="KW-0460">Magnesium</keyword>
<protein>
    <recommendedName>
        <fullName evidence="11">Mitogen-activated protein kinase</fullName>
        <ecNumber evidence="11">2.7.11.24</ecNumber>
    </recommendedName>
</protein>
<evidence type="ECO:0000256" key="2">
    <source>
        <dbReference type="ARBA" id="ARBA00022679"/>
    </source>
</evidence>
<evidence type="ECO:0000256" key="10">
    <source>
        <dbReference type="PROSITE-ProRule" id="PRU10141"/>
    </source>
</evidence>
<evidence type="ECO:0000259" key="14">
    <source>
        <dbReference type="PROSITE" id="PS50011"/>
    </source>
</evidence>
<dbReference type="CDD" id="cd07834">
    <property type="entry name" value="STKc_MAPK"/>
    <property type="match status" value="1"/>
</dbReference>
<evidence type="ECO:0000256" key="12">
    <source>
        <dbReference type="SAM" id="MobiDB-lite"/>
    </source>
</evidence>
<proteinExistence type="inferred from homology"/>
<keyword evidence="4 10" id="KW-0547">Nucleotide-binding</keyword>
<dbReference type="InterPro" id="IPR011009">
    <property type="entry name" value="Kinase-like_dom_sf"/>
</dbReference>
<dbReference type="SMART" id="SM00233">
    <property type="entry name" value="PH"/>
    <property type="match status" value="1"/>
</dbReference>
<accession>A0A1W0A1J3</accession>
<evidence type="ECO:0000313" key="17">
    <source>
        <dbReference type="Proteomes" id="UP000243217"/>
    </source>
</evidence>
<dbReference type="PROSITE" id="PS01351">
    <property type="entry name" value="MAPK"/>
    <property type="match status" value="1"/>
</dbReference>
<dbReference type="FunFam" id="1.10.510.10:FF:000439">
    <property type="entry name" value="Mitogen-activated protein kinase"/>
    <property type="match status" value="1"/>
</dbReference>
<reference evidence="16 17" key="1">
    <citation type="journal article" date="2014" name="Genome Biol. Evol.">
        <title>The secreted proteins of Achlya hypogyna and Thraustotheca clavata identify the ancestral oomycete secretome and reveal gene acquisitions by horizontal gene transfer.</title>
        <authorList>
            <person name="Misner I."/>
            <person name="Blouin N."/>
            <person name="Leonard G."/>
            <person name="Richards T.A."/>
            <person name="Lane C.E."/>
        </authorList>
    </citation>
    <scope>NUCLEOTIDE SEQUENCE [LARGE SCALE GENOMIC DNA]</scope>
    <source>
        <strain evidence="16 17">ATCC 34112</strain>
    </source>
</reference>
<dbReference type="InterPro" id="IPR036236">
    <property type="entry name" value="Znf_C2H2_sf"/>
</dbReference>
<feature type="domain" description="Protein kinase" evidence="14">
    <location>
        <begin position="806"/>
        <end position="1097"/>
    </location>
</feature>
<dbReference type="PROSITE" id="PS50157">
    <property type="entry name" value="ZINC_FINGER_C2H2_2"/>
    <property type="match status" value="2"/>
</dbReference>
<dbReference type="CDD" id="cd00821">
    <property type="entry name" value="PH"/>
    <property type="match status" value="1"/>
</dbReference>
<evidence type="ECO:0000256" key="8">
    <source>
        <dbReference type="ARBA" id="ARBA00022840"/>
    </source>
</evidence>
<feature type="domain" description="C2H2-type" evidence="15">
    <location>
        <begin position="1190"/>
        <end position="1219"/>
    </location>
</feature>
<evidence type="ECO:0000256" key="3">
    <source>
        <dbReference type="ARBA" id="ARBA00022723"/>
    </source>
</evidence>
<dbReference type="FunFam" id="3.30.200.20:FF:000046">
    <property type="entry name" value="Mitogen-activated protein kinase"/>
    <property type="match status" value="1"/>
</dbReference>
<evidence type="ECO:0000256" key="6">
    <source>
        <dbReference type="ARBA" id="ARBA00022777"/>
    </source>
</evidence>
<evidence type="ECO:0000256" key="4">
    <source>
        <dbReference type="ARBA" id="ARBA00022741"/>
    </source>
</evidence>
<dbReference type="OrthoDB" id="61479at2759"/>